<dbReference type="InterPro" id="IPR010987">
    <property type="entry name" value="Glutathione-S-Trfase_C-like"/>
</dbReference>
<dbReference type="PANTHER" id="PTHR42673">
    <property type="entry name" value="MALEYLACETOACETATE ISOMERASE"/>
    <property type="match status" value="1"/>
</dbReference>
<dbReference type="GO" id="GO:0004364">
    <property type="term" value="F:glutathione transferase activity"/>
    <property type="evidence" value="ECO:0007669"/>
    <property type="project" value="TreeGrafter"/>
</dbReference>
<dbReference type="PANTHER" id="PTHR42673:SF21">
    <property type="entry name" value="GLUTATHIONE S-TRANSFERASE YFCF"/>
    <property type="match status" value="1"/>
</dbReference>
<dbReference type="CDD" id="cd03038">
    <property type="entry name" value="GST_N_etherase_LigE"/>
    <property type="match status" value="1"/>
</dbReference>
<proteinExistence type="predicted"/>
<dbReference type="Proteomes" id="UP000295097">
    <property type="component" value="Unassembled WGS sequence"/>
</dbReference>
<dbReference type="InterPro" id="IPR054416">
    <property type="entry name" value="GST_UstS-like_C"/>
</dbReference>
<feature type="domain" description="GST N-terminal" evidence="1">
    <location>
        <begin position="43"/>
        <end position="119"/>
    </location>
</feature>
<dbReference type="InterPro" id="IPR036282">
    <property type="entry name" value="Glutathione-S-Trfase_C_sf"/>
</dbReference>
<evidence type="ECO:0000259" key="2">
    <source>
        <dbReference type="PROSITE" id="PS50405"/>
    </source>
</evidence>
<sequence>MRYYAVRQLFDNNRAGYLEFCRDVSNLEMNDGSFVMSRILYTLCGADSNIPFSPHCWKVVLALRHKGLSFQERPVRFTEIASVENGFSKTVPVLKDGDKLVADSFAIALYLEQTYPERPSLFKGEGGLSMARFIEAWSAATLHPAITRIAVKQIHDMLAPGDQAYFRSSREKRLGATLEEIATGREAEMAAFPEKLTPLRTMLTFQPFLGGHEPLFADYIVFGALQWAAQTGNRALLDPNDPVTNWFERCAEFASDQLAI</sequence>
<reference evidence="3 4" key="1">
    <citation type="submission" date="2019-03" db="EMBL/GenBank/DDBJ databases">
        <title>Freshwater and sediment microbial communities from various areas in North America, analyzing microbe dynamics in response to fracking.</title>
        <authorList>
            <person name="Lamendella R."/>
        </authorList>
    </citation>
    <scope>NUCLEOTIDE SEQUENCE [LARGE SCALE GENOMIC DNA]</scope>
    <source>
        <strain evidence="3 4">175.2</strain>
    </source>
</reference>
<dbReference type="GO" id="GO:0006559">
    <property type="term" value="P:L-phenylalanine catabolic process"/>
    <property type="evidence" value="ECO:0007669"/>
    <property type="project" value="TreeGrafter"/>
</dbReference>
<gene>
    <name evidence="3" type="ORF">EDC90_102020</name>
</gene>
<evidence type="ECO:0000313" key="3">
    <source>
        <dbReference type="EMBL" id="TCT37129.1"/>
    </source>
</evidence>
<comment type="caution">
    <text evidence="3">The sequence shown here is derived from an EMBL/GenBank/DDBJ whole genome shotgun (WGS) entry which is preliminary data.</text>
</comment>
<name>A0A4R3NPQ1_9HYPH</name>
<dbReference type="InterPro" id="IPR036249">
    <property type="entry name" value="Thioredoxin-like_sf"/>
</dbReference>
<dbReference type="SUPFAM" id="SSF47616">
    <property type="entry name" value="GST C-terminal domain-like"/>
    <property type="match status" value="1"/>
</dbReference>
<dbReference type="SUPFAM" id="SSF52833">
    <property type="entry name" value="Thioredoxin-like"/>
    <property type="match status" value="1"/>
</dbReference>
<dbReference type="GO" id="GO:0006749">
    <property type="term" value="P:glutathione metabolic process"/>
    <property type="evidence" value="ECO:0007669"/>
    <property type="project" value="TreeGrafter"/>
</dbReference>
<dbReference type="InterPro" id="IPR004045">
    <property type="entry name" value="Glutathione_S-Trfase_N"/>
</dbReference>
<dbReference type="GO" id="GO:0016034">
    <property type="term" value="F:maleylacetoacetate isomerase activity"/>
    <property type="evidence" value="ECO:0007669"/>
    <property type="project" value="TreeGrafter"/>
</dbReference>
<accession>A0A4R3NPQ1</accession>
<dbReference type="AlphaFoldDB" id="A0A4R3NPQ1"/>
<dbReference type="Pfam" id="PF13417">
    <property type="entry name" value="GST_N_3"/>
    <property type="match status" value="1"/>
</dbReference>
<protein>
    <submittedName>
        <fullName evidence="3">Glutathione S-transferase</fullName>
    </submittedName>
</protein>
<dbReference type="PROSITE" id="PS50404">
    <property type="entry name" value="GST_NTER"/>
    <property type="match status" value="1"/>
</dbReference>
<organism evidence="3 4">
    <name type="scientific">Martelella mediterranea</name>
    <dbReference type="NCBI Taxonomy" id="293089"/>
    <lineage>
        <taxon>Bacteria</taxon>
        <taxon>Pseudomonadati</taxon>
        <taxon>Pseudomonadota</taxon>
        <taxon>Alphaproteobacteria</taxon>
        <taxon>Hyphomicrobiales</taxon>
        <taxon>Aurantimonadaceae</taxon>
        <taxon>Martelella</taxon>
    </lineage>
</organism>
<dbReference type="CDD" id="cd03202">
    <property type="entry name" value="GST_C_etherase_LigE"/>
    <property type="match status" value="1"/>
</dbReference>
<keyword evidence="4" id="KW-1185">Reference proteome</keyword>
<dbReference type="PROSITE" id="PS50405">
    <property type="entry name" value="GST_CTER"/>
    <property type="match status" value="1"/>
</dbReference>
<feature type="domain" description="GST C-terminal" evidence="2">
    <location>
        <begin position="124"/>
        <end position="260"/>
    </location>
</feature>
<keyword evidence="3" id="KW-0808">Transferase</keyword>
<evidence type="ECO:0000259" key="1">
    <source>
        <dbReference type="PROSITE" id="PS50404"/>
    </source>
</evidence>
<dbReference type="Pfam" id="PF22041">
    <property type="entry name" value="GST_C_7"/>
    <property type="match status" value="1"/>
</dbReference>
<evidence type="ECO:0000313" key="4">
    <source>
        <dbReference type="Proteomes" id="UP000295097"/>
    </source>
</evidence>
<dbReference type="Gene3D" id="1.20.1050.10">
    <property type="match status" value="1"/>
</dbReference>
<dbReference type="EMBL" id="SMAR01000020">
    <property type="protein sequence ID" value="TCT37129.1"/>
    <property type="molecule type" value="Genomic_DNA"/>
</dbReference>
<dbReference type="Gene3D" id="3.40.30.10">
    <property type="entry name" value="Glutaredoxin"/>
    <property type="match status" value="1"/>
</dbReference>